<proteinExistence type="predicted"/>
<dbReference type="Gene3D" id="2.60.40.1080">
    <property type="match status" value="2"/>
</dbReference>
<feature type="domain" description="BIG2" evidence="2">
    <location>
        <begin position="147"/>
        <end position="234"/>
    </location>
</feature>
<keyword evidence="1" id="KW-0732">Signal</keyword>
<evidence type="ECO:0000259" key="2">
    <source>
        <dbReference type="SMART" id="SM00635"/>
    </source>
</evidence>
<protein>
    <recommendedName>
        <fullName evidence="2">BIG2 domain-containing protein</fullName>
    </recommendedName>
</protein>
<dbReference type="InterPro" id="IPR008964">
    <property type="entry name" value="Invasin/intimin_cell_adhesion"/>
</dbReference>
<feature type="domain" description="BIG2" evidence="2">
    <location>
        <begin position="238"/>
        <end position="318"/>
    </location>
</feature>
<name>A0A9C7G8T8_9BACI</name>
<evidence type="ECO:0000313" key="4">
    <source>
        <dbReference type="Proteomes" id="UP000789845"/>
    </source>
</evidence>
<accession>A0A9C7G8T8</accession>
<comment type="caution">
    <text evidence="3">The sequence shown here is derived from an EMBL/GenBank/DDBJ whole genome shotgun (WGS) entry which is preliminary data.</text>
</comment>
<evidence type="ECO:0000313" key="3">
    <source>
        <dbReference type="EMBL" id="CAG9607901.1"/>
    </source>
</evidence>
<sequence>MKFLSRLLILLLFLQCFSLNGLASTFTWGPTKQANYDTSVPGTGIFWSDPLGQGGMNLATGKMTTGKDGDIAFSLDGSDLGATLIKDLGEVDFNSVDGNQNIGILTMVDAIPGHVYLIKRANSTMVKLKIIQQENSLISIEYALQGVPKPVPLTLSSIKMANGLQYSPSPVTLKIIATYSNKTNQVVKDAITWKSNNPNVAKVTSKGVVTFTSKPGKVTITATYQGKTTSVSTTVGNVVKSLTTSTKLTYQTKPVPIALTATYADGKKKAIKSGVVWKSSDTKVAKVSSTGVVTFTGQNGNVTITATYQGRTVSLKTTVALKQDPTKQFASLLGKWKLWIPGAMLEYFYKDTGKYAGIVYTPGASNGTLTINKDGTYQLNDKKGKWRAASKGEVFNHPNSIILTKASQDGHDMAVTAHDSKKGYIKLMWDSKGKYTDGSKIWIYSSEGYK</sequence>
<dbReference type="RefSeq" id="WP_230496150.1">
    <property type="nucleotide sequence ID" value="NZ_CAKJTG010000007.1"/>
</dbReference>
<keyword evidence="4" id="KW-1185">Reference proteome</keyword>
<dbReference type="Proteomes" id="UP000789845">
    <property type="component" value="Unassembled WGS sequence"/>
</dbReference>
<dbReference type="InterPro" id="IPR003343">
    <property type="entry name" value="Big_2"/>
</dbReference>
<dbReference type="AlphaFoldDB" id="A0A9C7G8T8"/>
<feature type="chain" id="PRO_5039674031" description="BIG2 domain-containing protein" evidence="1">
    <location>
        <begin position="24"/>
        <end position="450"/>
    </location>
</feature>
<reference evidence="3" key="1">
    <citation type="submission" date="2021-10" db="EMBL/GenBank/DDBJ databases">
        <authorList>
            <person name="Criscuolo A."/>
        </authorList>
    </citation>
    <scope>NUCLEOTIDE SEQUENCE</scope>
    <source>
        <strain evidence="3">CIP111885</strain>
    </source>
</reference>
<dbReference type="EMBL" id="CAKJTG010000007">
    <property type="protein sequence ID" value="CAG9607901.1"/>
    <property type="molecule type" value="Genomic_DNA"/>
</dbReference>
<organism evidence="3 4">
    <name type="scientific">Pseudoneobacillus rhizosphaerae</name>
    <dbReference type="NCBI Taxonomy" id="2880968"/>
    <lineage>
        <taxon>Bacteria</taxon>
        <taxon>Bacillati</taxon>
        <taxon>Bacillota</taxon>
        <taxon>Bacilli</taxon>
        <taxon>Bacillales</taxon>
        <taxon>Bacillaceae</taxon>
        <taxon>Pseudoneobacillus</taxon>
    </lineage>
</organism>
<evidence type="ECO:0000256" key="1">
    <source>
        <dbReference type="SAM" id="SignalP"/>
    </source>
</evidence>
<gene>
    <name evidence="3" type="ORF">NEOCIP111885_01593</name>
</gene>
<feature type="signal peptide" evidence="1">
    <location>
        <begin position="1"/>
        <end position="23"/>
    </location>
</feature>
<dbReference type="SUPFAM" id="SSF49373">
    <property type="entry name" value="Invasin/intimin cell-adhesion fragments"/>
    <property type="match status" value="2"/>
</dbReference>
<dbReference type="SMART" id="SM00635">
    <property type="entry name" value="BID_2"/>
    <property type="match status" value="2"/>
</dbReference>